<evidence type="ECO:0000313" key="8">
    <source>
        <dbReference type="Proteomes" id="UP000491237"/>
    </source>
</evidence>
<evidence type="ECO:0000256" key="4">
    <source>
        <dbReference type="ARBA" id="ARBA00023088"/>
    </source>
</evidence>
<dbReference type="Pfam" id="PF00746">
    <property type="entry name" value="Gram_pos_anchor"/>
    <property type="match status" value="1"/>
</dbReference>
<sequence length="142" mass="15773">MYKPFRHHWVPGYQAKQADKVLKADNLVPNDVEMVYTKLPETISRQSVEVPTKGEQHAATTTNKAVDNKAKLKSKTADKLKNARHHAAVVHDDDQPDLKDKQTASGDEKLPQTGESKSILSILAGVGILLVMAMKKGFKRFI</sequence>
<organism evidence="7 8">
    <name type="scientific">Lentilactobacillus parabuchneri</name>
    <dbReference type="NCBI Taxonomy" id="152331"/>
    <lineage>
        <taxon>Bacteria</taxon>
        <taxon>Bacillati</taxon>
        <taxon>Bacillota</taxon>
        <taxon>Bacilli</taxon>
        <taxon>Lactobacillales</taxon>
        <taxon>Lactobacillaceae</taxon>
        <taxon>Lentilactobacillus</taxon>
    </lineage>
</organism>
<evidence type="ECO:0000256" key="2">
    <source>
        <dbReference type="ARBA" id="ARBA00022525"/>
    </source>
</evidence>
<reference evidence="7 8" key="1">
    <citation type="submission" date="2019-11" db="EMBL/GenBank/DDBJ databases">
        <title>Draft Genome Sequence of Plant Growth-Promoting Rhizosphere-Associated Bacteria.</title>
        <authorList>
            <person name="Vasilyev I.Y."/>
            <person name="Radchenko V."/>
            <person name="Ilnitskaya E.V."/>
        </authorList>
    </citation>
    <scope>NUCLEOTIDE SEQUENCE [LARGE SCALE GENOMIC DNA]</scope>
    <source>
        <strain evidence="7 8">VRA_07sq_f</strain>
    </source>
</reference>
<evidence type="ECO:0000256" key="5">
    <source>
        <dbReference type="SAM" id="MobiDB-lite"/>
    </source>
</evidence>
<name>A0A844EP78_9LACO</name>
<evidence type="ECO:0000256" key="3">
    <source>
        <dbReference type="ARBA" id="ARBA00022729"/>
    </source>
</evidence>
<accession>A0A844EP78</accession>
<gene>
    <name evidence="7" type="ORF">GKC44_14265</name>
</gene>
<feature type="compositionally biased region" description="Basic and acidic residues" evidence="5">
    <location>
        <begin position="71"/>
        <end position="81"/>
    </location>
</feature>
<keyword evidence="4" id="KW-0572">Peptidoglycan-anchor</keyword>
<dbReference type="EMBL" id="WKKY01001047">
    <property type="protein sequence ID" value="MSE22368.1"/>
    <property type="molecule type" value="Genomic_DNA"/>
</dbReference>
<keyword evidence="2" id="KW-0964">Secreted</keyword>
<dbReference type="AlphaFoldDB" id="A0A844EP78"/>
<dbReference type="InterPro" id="IPR019931">
    <property type="entry name" value="LPXTG_anchor"/>
</dbReference>
<comment type="caution">
    <text evidence="7">The sequence shown here is derived from an EMBL/GenBank/DDBJ whole genome shotgun (WGS) entry which is preliminary data.</text>
</comment>
<evidence type="ECO:0000313" key="7">
    <source>
        <dbReference type="EMBL" id="MSE22368.1"/>
    </source>
</evidence>
<evidence type="ECO:0000256" key="1">
    <source>
        <dbReference type="ARBA" id="ARBA00022512"/>
    </source>
</evidence>
<proteinExistence type="predicted"/>
<evidence type="ECO:0000259" key="6">
    <source>
        <dbReference type="Pfam" id="PF00746"/>
    </source>
</evidence>
<feature type="region of interest" description="Disordered" evidence="5">
    <location>
        <begin position="71"/>
        <end position="112"/>
    </location>
</feature>
<keyword evidence="3" id="KW-0732">Signal</keyword>
<keyword evidence="1" id="KW-0134">Cell wall</keyword>
<protein>
    <submittedName>
        <fullName evidence="7">LPXTG cell wall anchor domain-containing protein</fullName>
    </submittedName>
</protein>
<feature type="domain" description="Gram-positive cocci surface proteins LPxTG" evidence="6">
    <location>
        <begin position="103"/>
        <end position="134"/>
    </location>
</feature>
<feature type="compositionally biased region" description="Basic and acidic residues" evidence="5">
    <location>
        <begin position="89"/>
        <end position="110"/>
    </location>
</feature>
<dbReference type="Proteomes" id="UP000491237">
    <property type="component" value="Unassembled WGS sequence"/>
</dbReference>
<dbReference type="NCBIfam" id="TIGR01167">
    <property type="entry name" value="LPXTG_anchor"/>
    <property type="match status" value="1"/>
</dbReference>